<comment type="cofactor">
    <cofactor evidence="1 15">
        <name>Mg(2+)</name>
        <dbReference type="ChEBI" id="CHEBI:18420"/>
    </cofactor>
</comment>
<dbReference type="AlphaFoldDB" id="E1RA32"/>
<dbReference type="PANTHER" id="PTHR43340">
    <property type="entry name" value="HYPOXANTHINE-GUANINE PHOSPHORIBOSYLTRANSFERASE"/>
    <property type="match status" value="1"/>
</dbReference>
<dbReference type="GO" id="GO:0005829">
    <property type="term" value="C:cytosol"/>
    <property type="evidence" value="ECO:0007669"/>
    <property type="project" value="TreeGrafter"/>
</dbReference>
<dbReference type="GO" id="GO:0052657">
    <property type="term" value="F:guanine phosphoribosyltransferase activity"/>
    <property type="evidence" value="ECO:0007669"/>
    <property type="project" value="RHEA"/>
</dbReference>
<feature type="domain" description="Phosphoribosyltransferase" evidence="16">
    <location>
        <begin position="27"/>
        <end position="173"/>
    </location>
</feature>
<evidence type="ECO:0000313" key="17">
    <source>
        <dbReference type="EMBL" id="ADK83351.1"/>
    </source>
</evidence>
<keyword evidence="8 15" id="KW-0808">Transferase</keyword>
<keyword evidence="10 15" id="KW-0660">Purine salvage</keyword>
<dbReference type="GO" id="GO:0046100">
    <property type="term" value="P:hypoxanthine metabolic process"/>
    <property type="evidence" value="ECO:0007669"/>
    <property type="project" value="TreeGrafter"/>
</dbReference>
<accession>E1RA32</accession>
<dbReference type="Pfam" id="PF00156">
    <property type="entry name" value="Pribosyltran"/>
    <property type="match status" value="1"/>
</dbReference>
<keyword evidence="11 15" id="KW-0547">Nucleotide-binding</keyword>
<evidence type="ECO:0000256" key="13">
    <source>
        <dbReference type="ARBA" id="ARBA00048811"/>
    </source>
</evidence>
<dbReference type="KEGG" id="ssm:Spirs_4278"/>
<dbReference type="OrthoDB" id="9802824at2"/>
<dbReference type="STRING" id="573413.Spirs_4278"/>
<dbReference type="GO" id="GO:0006166">
    <property type="term" value="P:purine ribonucleoside salvage"/>
    <property type="evidence" value="ECO:0007669"/>
    <property type="project" value="UniProtKB-KW"/>
</dbReference>
<organism evidence="17 18">
    <name type="scientific">Sediminispirochaeta smaragdinae (strain DSM 11293 / JCM 15392 / SEBR 4228)</name>
    <name type="common">Spirochaeta smaragdinae</name>
    <dbReference type="NCBI Taxonomy" id="573413"/>
    <lineage>
        <taxon>Bacteria</taxon>
        <taxon>Pseudomonadati</taxon>
        <taxon>Spirochaetota</taxon>
        <taxon>Spirochaetia</taxon>
        <taxon>Spirochaetales</taxon>
        <taxon>Spirochaetaceae</taxon>
        <taxon>Sediminispirochaeta</taxon>
    </lineage>
</organism>
<keyword evidence="7 15" id="KW-0328">Glycosyltransferase</keyword>
<dbReference type="SUPFAM" id="SSF53271">
    <property type="entry name" value="PRTase-like"/>
    <property type="match status" value="1"/>
</dbReference>
<gene>
    <name evidence="17" type="ordered locus">Spirs_4278</name>
</gene>
<dbReference type="CDD" id="cd06223">
    <property type="entry name" value="PRTases_typeI"/>
    <property type="match status" value="1"/>
</dbReference>
<dbReference type="InterPro" id="IPR000836">
    <property type="entry name" value="PRTase_dom"/>
</dbReference>
<evidence type="ECO:0000256" key="1">
    <source>
        <dbReference type="ARBA" id="ARBA00001946"/>
    </source>
</evidence>
<keyword evidence="18" id="KW-1185">Reference proteome</keyword>
<evidence type="ECO:0000259" key="16">
    <source>
        <dbReference type="Pfam" id="PF00156"/>
    </source>
</evidence>
<evidence type="ECO:0000256" key="7">
    <source>
        <dbReference type="ARBA" id="ARBA00022676"/>
    </source>
</evidence>
<dbReference type="NCBIfam" id="TIGR01203">
    <property type="entry name" value="HGPRTase"/>
    <property type="match status" value="1"/>
</dbReference>
<keyword evidence="6 15" id="KW-0963">Cytoplasm</keyword>
<evidence type="ECO:0000256" key="2">
    <source>
        <dbReference type="ARBA" id="ARBA00004496"/>
    </source>
</evidence>
<name>E1RA32_SEDSS</name>
<protein>
    <recommendedName>
        <fullName evidence="5 15">Hypoxanthine phosphoribosyltransferase</fullName>
        <ecNumber evidence="5 15">2.4.2.8</ecNumber>
    </recommendedName>
</protein>
<dbReference type="InterPro" id="IPR005904">
    <property type="entry name" value="Hxn_phspho_trans"/>
</dbReference>
<comment type="subcellular location">
    <subcellularLocation>
        <location evidence="2 15">Cytoplasm</location>
    </subcellularLocation>
</comment>
<evidence type="ECO:0000256" key="8">
    <source>
        <dbReference type="ARBA" id="ARBA00022679"/>
    </source>
</evidence>
<dbReference type="FunFam" id="3.40.50.2020:FF:000006">
    <property type="entry name" value="Hypoxanthine phosphoribosyltransferase"/>
    <property type="match status" value="1"/>
</dbReference>
<sequence length="188" mass="21161">MEKEDSSVFINDEGARYRLEEMISNEKVHGIVRGLADDISNRYREAGSVHLVGLLKGSFVFMADLIRAISIPVTVDFMAVTSYLGTESTGEVKILKELNEPIHGLNVVIVEDIIDTGLTLSKTLALLETRAPADLKVCTLLDKIDRRKTPIDIEFNGIVIPDEFIVGYGIDYQQRHRELDRIDRVKFL</sequence>
<evidence type="ECO:0000256" key="3">
    <source>
        <dbReference type="ARBA" id="ARBA00004669"/>
    </source>
</evidence>
<dbReference type="eggNOG" id="COG0634">
    <property type="taxonomic scope" value="Bacteria"/>
</dbReference>
<evidence type="ECO:0000256" key="14">
    <source>
        <dbReference type="ARBA" id="ARBA00049402"/>
    </source>
</evidence>
<evidence type="ECO:0000256" key="5">
    <source>
        <dbReference type="ARBA" id="ARBA00011895"/>
    </source>
</evidence>
<dbReference type="GO" id="GO:0032263">
    <property type="term" value="P:GMP salvage"/>
    <property type="evidence" value="ECO:0007669"/>
    <property type="project" value="TreeGrafter"/>
</dbReference>
<evidence type="ECO:0000256" key="15">
    <source>
        <dbReference type="RuleBase" id="RU364099"/>
    </source>
</evidence>
<dbReference type="UniPathway" id="UPA00591">
    <property type="reaction ID" value="UER00648"/>
</dbReference>
<comment type="catalytic activity">
    <reaction evidence="13">
        <text>GMP + diphosphate = guanine + 5-phospho-alpha-D-ribose 1-diphosphate</text>
        <dbReference type="Rhea" id="RHEA:25424"/>
        <dbReference type="ChEBI" id="CHEBI:16235"/>
        <dbReference type="ChEBI" id="CHEBI:33019"/>
        <dbReference type="ChEBI" id="CHEBI:58017"/>
        <dbReference type="ChEBI" id="CHEBI:58115"/>
        <dbReference type="EC" id="2.4.2.8"/>
    </reaction>
    <physiologicalReaction direction="right-to-left" evidence="13">
        <dbReference type="Rhea" id="RHEA:25426"/>
    </physiologicalReaction>
</comment>
<evidence type="ECO:0000313" key="18">
    <source>
        <dbReference type="Proteomes" id="UP000002318"/>
    </source>
</evidence>
<dbReference type="EC" id="2.4.2.8" evidence="5 15"/>
<dbReference type="GO" id="GO:0000287">
    <property type="term" value="F:magnesium ion binding"/>
    <property type="evidence" value="ECO:0007669"/>
    <property type="project" value="TreeGrafter"/>
</dbReference>
<proteinExistence type="inferred from homology"/>
<dbReference type="PANTHER" id="PTHR43340:SF1">
    <property type="entry name" value="HYPOXANTHINE PHOSPHORIBOSYLTRANSFERASE"/>
    <property type="match status" value="1"/>
</dbReference>
<dbReference type="Gene3D" id="3.40.50.2020">
    <property type="match status" value="1"/>
</dbReference>
<dbReference type="HOGENOM" id="CLU_073615_0_0_12"/>
<evidence type="ECO:0000256" key="4">
    <source>
        <dbReference type="ARBA" id="ARBA00008391"/>
    </source>
</evidence>
<evidence type="ECO:0000256" key="11">
    <source>
        <dbReference type="ARBA" id="ARBA00022741"/>
    </source>
</evidence>
<evidence type="ECO:0000256" key="9">
    <source>
        <dbReference type="ARBA" id="ARBA00022723"/>
    </source>
</evidence>
<dbReference type="GO" id="GO:0000166">
    <property type="term" value="F:nucleotide binding"/>
    <property type="evidence" value="ECO:0007669"/>
    <property type="project" value="UniProtKB-KW"/>
</dbReference>
<comment type="similarity">
    <text evidence="4 15">Belongs to the purine/pyrimidine phosphoribosyltransferase family.</text>
</comment>
<comment type="catalytic activity">
    <reaction evidence="14">
        <text>IMP + diphosphate = hypoxanthine + 5-phospho-alpha-D-ribose 1-diphosphate</text>
        <dbReference type="Rhea" id="RHEA:17973"/>
        <dbReference type="ChEBI" id="CHEBI:17368"/>
        <dbReference type="ChEBI" id="CHEBI:33019"/>
        <dbReference type="ChEBI" id="CHEBI:58017"/>
        <dbReference type="ChEBI" id="CHEBI:58053"/>
        <dbReference type="EC" id="2.4.2.8"/>
    </reaction>
    <physiologicalReaction direction="right-to-left" evidence="14">
        <dbReference type="Rhea" id="RHEA:17975"/>
    </physiologicalReaction>
</comment>
<dbReference type="Proteomes" id="UP000002318">
    <property type="component" value="Chromosome"/>
</dbReference>
<evidence type="ECO:0000256" key="6">
    <source>
        <dbReference type="ARBA" id="ARBA00022490"/>
    </source>
</evidence>
<keyword evidence="12 15" id="KW-0460">Magnesium</keyword>
<dbReference type="GO" id="GO:0004422">
    <property type="term" value="F:hypoxanthine phosphoribosyltransferase activity"/>
    <property type="evidence" value="ECO:0007669"/>
    <property type="project" value="InterPro"/>
</dbReference>
<dbReference type="GO" id="GO:0006178">
    <property type="term" value="P:guanine salvage"/>
    <property type="evidence" value="ECO:0007669"/>
    <property type="project" value="TreeGrafter"/>
</dbReference>
<dbReference type="InterPro" id="IPR050408">
    <property type="entry name" value="HGPRT"/>
</dbReference>
<dbReference type="GO" id="GO:0032264">
    <property type="term" value="P:IMP salvage"/>
    <property type="evidence" value="ECO:0007669"/>
    <property type="project" value="UniProtKB-UniPathway"/>
</dbReference>
<dbReference type="EMBL" id="CP002116">
    <property type="protein sequence ID" value="ADK83351.1"/>
    <property type="molecule type" value="Genomic_DNA"/>
</dbReference>
<evidence type="ECO:0000256" key="12">
    <source>
        <dbReference type="ARBA" id="ARBA00022842"/>
    </source>
</evidence>
<evidence type="ECO:0000256" key="10">
    <source>
        <dbReference type="ARBA" id="ARBA00022726"/>
    </source>
</evidence>
<dbReference type="InterPro" id="IPR029057">
    <property type="entry name" value="PRTase-like"/>
</dbReference>
<dbReference type="RefSeq" id="WP_013256807.1">
    <property type="nucleotide sequence ID" value="NC_014364.1"/>
</dbReference>
<keyword evidence="9 15" id="KW-0479">Metal-binding</keyword>
<reference evidence="17 18" key="1">
    <citation type="journal article" date="2010" name="Stand. Genomic Sci.">
        <title>Complete genome sequence of Spirochaeta smaragdinae type strain (SEBR 4228).</title>
        <authorList>
            <person name="Mavromatis K."/>
            <person name="Yasawong M."/>
            <person name="Chertkov O."/>
            <person name="Lapidus A."/>
            <person name="Lucas S."/>
            <person name="Nolan M."/>
            <person name="Del Rio T.G."/>
            <person name="Tice H."/>
            <person name="Cheng J.F."/>
            <person name="Pitluck S."/>
            <person name="Liolios K."/>
            <person name="Ivanova N."/>
            <person name="Tapia R."/>
            <person name="Han C."/>
            <person name="Bruce D."/>
            <person name="Goodwin L."/>
            <person name="Pati A."/>
            <person name="Chen A."/>
            <person name="Palaniappan K."/>
            <person name="Land M."/>
            <person name="Hauser L."/>
            <person name="Chang Y.J."/>
            <person name="Jeffries C.D."/>
            <person name="Detter J.C."/>
            <person name="Rohde M."/>
            <person name="Brambilla E."/>
            <person name="Spring S."/>
            <person name="Goker M."/>
            <person name="Sikorski J."/>
            <person name="Woyke T."/>
            <person name="Bristow J."/>
            <person name="Eisen J.A."/>
            <person name="Markowitz V."/>
            <person name="Hugenholtz P."/>
            <person name="Klenk H.P."/>
            <person name="Kyrpides N.C."/>
        </authorList>
    </citation>
    <scope>NUCLEOTIDE SEQUENCE [LARGE SCALE GENOMIC DNA]</scope>
    <source>
        <strain evidence="18">DSM 11293 / JCM 15392 / SEBR 4228</strain>
    </source>
</reference>
<comment type="pathway">
    <text evidence="3 15">Purine metabolism; IMP biosynthesis via salvage pathway; IMP from hypoxanthine: step 1/1.</text>
</comment>